<dbReference type="EMBL" id="CAJRAF010000004">
    <property type="protein sequence ID" value="CAG5018086.1"/>
    <property type="molecule type" value="Genomic_DNA"/>
</dbReference>
<proteinExistence type="predicted"/>
<dbReference type="Pfam" id="PF13715">
    <property type="entry name" value="CarbopepD_reg_2"/>
    <property type="match status" value="1"/>
</dbReference>
<evidence type="ECO:0000313" key="2">
    <source>
        <dbReference type="Proteomes" id="UP000680038"/>
    </source>
</evidence>
<accession>A0A916JJU4</accession>
<keyword evidence="2" id="KW-1185">Reference proteome</keyword>
<gene>
    <name evidence="1" type="ORF">DYBT9275_05922</name>
</gene>
<dbReference type="Gene3D" id="2.60.40.1120">
    <property type="entry name" value="Carboxypeptidase-like, regulatory domain"/>
    <property type="match status" value="1"/>
</dbReference>
<name>A0A916JJU4_9BACT</name>
<evidence type="ECO:0000313" key="1">
    <source>
        <dbReference type="EMBL" id="CAG5018086.1"/>
    </source>
</evidence>
<dbReference type="SUPFAM" id="SSF49464">
    <property type="entry name" value="Carboxypeptidase regulatory domain-like"/>
    <property type="match status" value="1"/>
</dbReference>
<dbReference type="Proteomes" id="UP000680038">
    <property type="component" value="Unassembled WGS sequence"/>
</dbReference>
<dbReference type="NCBIfam" id="NF047436">
    <property type="entry name" value="LA_2272_repeat"/>
    <property type="match status" value="1"/>
</dbReference>
<dbReference type="InterPro" id="IPR058093">
    <property type="entry name" value="LA_2272-like"/>
</dbReference>
<evidence type="ECO:0008006" key="3">
    <source>
        <dbReference type="Google" id="ProtNLM"/>
    </source>
</evidence>
<sequence length="603" mass="65219">MTFRFTSAKIWFFTLAALIGAATGSYAQHFLGKRISLSVNRQPVAEVLKTIGTQGGFYFSYNSNIIPGDSIVTVSYRSMPVKDILDQLLKGTYQYKETGNYVILQKAVREKLVLVSGSVLDEETGSPADYASVYSKTQLVSALTDEAGYFRLRVKDGMFPFSITVSKVGYGDTTLTIHSGSEVQIRIRPRAIELDTVLVRFSDAGRTWLGRLLVSSRLRLQSRNIGRFFVSLPYQASLTPGLGTHGKMSSQVENKVSLNLIGGYTGGVNGVEVAGVFNIARRDVKYFQAAGLFNVAGGNADGLQAAGFHNQVLDSLKGLQAAGFSNILNQTLYGVQAAGVVNKADGRIKGAQVAGALNLARNGGTGFQASGVFNYTAGKFHGVQVSGGVNVAREEIAGVQLACVGNFAKHKSAGMQLGVINYARRLKGFQLGVINVADSSSGVSLGFINIVRQGISNIAVYSNEIAPWNIAWKTGNRNLYTMLIAGVGYGSNKVYTFGMGVGKEFGLSKGLLLQTEISSQNVYLGQWENSPVLLRLQTALSVRLNKRFSVFGGPSFTHFYSEQTEAVSGYKSFPLESYAHIKMNRNTAAWFGWQGGMSWRYGR</sequence>
<protein>
    <recommendedName>
        <fullName evidence="3">Carboxypeptidase-like regulatory domain-containing protein</fullName>
    </recommendedName>
</protein>
<dbReference type="InterPro" id="IPR008969">
    <property type="entry name" value="CarboxyPept-like_regulatory"/>
</dbReference>
<organism evidence="1 2">
    <name type="scientific">Dyadobacter helix</name>
    <dbReference type="NCBI Taxonomy" id="2822344"/>
    <lineage>
        <taxon>Bacteria</taxon>
        <taxon>Pseudomonadati</taxon>
        <taxon>Bacteroidota</taxon>
        <taxon>Cytophagia</taxon>
        <taxon>Cytophagales</taxon>
        <taxon>Spirosomataceae</taxon>
        <taxon>Dyadobacter</taxon>
    </lineage>
</organism>
<dbReference type="AlphaFoldDB" id="A0A916JJU4"/>
<dbReference type="RefSeq" id="WP_215242237.1">
    <property type="nucleotide sequence ID" value="NZ_CAJRAF010000004.1"/>
</dbReference>
<comment type="caution">
    <text evidence="1">The sequence shown here is derived from an EMBL/GenBank/DDBJ whole genome shotgun (WGS) entry which is preliminary data.</text>
</comment>
<reference evidence="1" key="1">
    <citation type="submission" date="2021-04" db="EMBL/GenBank/DDBJ databases">
        <authorList>
            <person name="Rodrigo-Torres L."/>
            <person name="Arahal R. D."/>
            <person name="Lucena T."/>
        </authorList>
    </citation>
    <scope>NUCLEOTIDE SEQUENCE</scope>
    <source>
        <strain evidence="1">CECT 9275</strain>
    </source>
</reference>